<dbReference type="PANTHER" id="PTHR11358:SF26">
    <property type="entry name" value="GUANIDINO ACID HYDROLASE, MITOCHONDRIAL"/>
    <property type="match status" value="1"/>
</dbReference>
<dbReference type="InterPro" id="IPR023696">
    <property type="entry name" value="Ureohydrolase_dom_sf"/>
</dbReference>
<feature type="binding site" evidence="4">
    <location>
        <position position="138"/>
    </location>
    <ligand>
        <name>Mn(2+)</name>
        <dbReference type="ChEBI" id="CHEBI:29035"/>
        <label>1</label>
    </ligand>
</feature>
<dbReference type="SUPFAM" id="SSF52768">
    <property type="entry name" value="Arginase/deacetylase"/>
    <property type="match status" value="1"/>
</dbReference>
<feature type="binding site" evidence="4">
    <location>
        <position position="140"/>
    </location>
    <ligand>
        <name>Mn(2+)</name>
        <dbReference type="ChEBI" id="CHEBI:29035"/>
        <label>1</label>
    </ligand>
</feature>
<evidence type="ECO:0000256" key="4">
    <source>
        <dbReference type="PIRSR" id="PIRSR036979-1"/>
    </source>
</evidence>
<sequence length="292" mass="32071">MVVNMNWRLLLQGSVKFACMESSSNIGVLIGVPMDYTSTYKPGSRFAPDYIRNASCNIEFYSLSTRRIMESEGFIDLGNIILPPGDVEKSLSIIQSVAKGAWREYQGIPLGFLGGEHLITYPIVSGLMDGIDTLVVFDAHLDLRDEYLGSRLNHASFLRRLVEKGVRVIHIGSRAYSGEELEYLKTLENIKVYSVLDVLEKTVEAVELGRVYISIDMDVIDPSYAPGVGNPEPFGLTPLQLLGLLKKIVGSSSRLVGFDIVEVNPLVDVNDVTSILAGKLVFELAALARGGR</sequence>
<dbReference type="GO" id="GO:0033389">
    <property type="term" value="P:putrescine biosynthetic process from arginine, via agmatine"/>
    <property type="evidence" value="ECO:0007669"/>
    <property type="project" value="TreeGrafter"/>
</dbReference>
<proteinExistence type="inferred from homology"/>
<gene>
    <name evidence="6" type="ordered locus">DKAM_0053</name>
</gene>
<dbReference type="Proteomes" id="UP000006903">
    <property type="component" value="Chromosome"/>
</dbReference>
<dbReference type="Gene3D" id="3.40.800.10">
    <property type="entry name" value="Ureohydrolase domain"/>
    <property type="match status" value="1"/>
</dbReference>
<feature type="binding site" evidence="4">
    <location>
        <position position="216"/>
    </location>
    <ligand>
        <name>Mn(2+)</name>
        <dbReference type="ChEBI" id="CHEBI:29035"/>
        <label>1</label>
    </ligand>
</feature>
<dbReference type="InterPro" id="IPR005925">
    <property type="entry name" value="Agmatinase-rel"/>
</dbReference>
<feature type="binding site" evidence="4">
    <location>
        <position position="142"/>
    </location>
    <ligand>
        <name>Mn(2+)</name>
        <dbReference type="ChEBI" id="CHEBI:29035"/>
        <label>1</label>
    </ligand>
</feature>
<evidence type="ECO:0000256" key="2">
    <source>
        <dbReference type="ARBA" id="ARBA00022723"/>
    </source>
</evidence>
<evidence type="ECO:0000313" key="7">
    <source>
        <dbReference type="Proteomes" id="UP000006903"/>
    </source>
</evidence>
<reference evidence="6 7" key="1">
    <citation type="journal article" date="2009" name="J. Bacteriol.">
        <title>Complete genome sequence of the anaerobic, protein-degrading hyperthermophilic crenarchaeon Desulfurococcus kamchatkensis.</title>
        <authorList>
            <person name="Ravin N.V."/>
            <person name="Mardanov A.V."/>
            <person name="Beletsky A.V."/>
            <person name="Kublanov I.V."/>
            <person name="Kolganova T.V."/>
            <person name="Lebedinsky A.V."/>
            <person name="Chernyh N.A."/>
            <person name="Bonch-Osmolovskaya E.A."/>
            <person name="Skryabin K.G."/>
        </authorList>
    </citation>
    <scope>NUCLEOTIDE SEQUENCE [LARGE SCALE GENOMIC DNA]</scope>
    <source>
        <strain evidence="7">DSM 18924 / JCM 16383 / VKM B-2413 / 1221n</strain>
    </source>
</reference>
<dbReference type="eggNOG" id="arCOG01700">
    <property type="taxonomic scope" value="Archaea"/>
</dbReference>
<feature type="binding site" evidence="4">
    <location>
        <position position="117"/>
    </location>
    <ligand>
        <name>Mn(2+)</name>
        <dbReference type="ChEBI" id="CHEBI:29035"/>
        <label>1</label>
    </ligand>
</feature>
<dbReference type="HOGENOM" id="CLU_039478_0_2_2"/>
<dbReference type="PROSITE" id="PS01053">
    <property type="entry name" value="ARGINASE_1"/>
    <property type="match status" value="1"/>
</dbReference>
<dbReference type="PANTHER" id="PTHR11358">
    <property type="entry name" value="ARGINASE/AGMATINASE"/>
    <property type="match status" value="1"/>
</dbReference>
<keyword evidence="4" id="KW-0464">Manganese</keyword>
<evidence type="ECO:0000313" key="6">
    <source>
        <dbReference type="EMBL" id="ACL10382.1"/>
    </source>
</evidence>
<dbReference type="NCBIfam" id="TIGR01230">
    <property type="entry name" value="agmatinase"/>
    <property type="match status" value="1"/>
</dbReference>
<evidence type="ECO:0000256" key="5">
    <source>
        <dbReference type="RuleBase" id="RU003684"/>
    </source>
</evidence>
<organism evidence="6 7">
    <name type="scientific">Desulfurococcus amylolyticus (strain DSM 18924 / JCM 16383 / VKM B-2413 / 1221n)</name>
    <name type="common">Desulfurococcus kamchatkensis</name>
    <dbReference type="NCBI Taxonomy" id="490899"/>
    <lineage>
        <taxon>Archaea</taxon>
        <taxon>Thermoproteota</taxon>
        <taxon>Thermoprotei</taxon>
        <taxon>Desulfurococcales</taxon>
        <taxon>Desulfurococcaceae</taxon>
        <taxon>Desulfurococcus</taxon>
    </lineage>
</organism>
<name>B8D3B1_DESA1</name>
<comment type="cofactor">
    <cofactor evidence="4">
        <name>Mn(2+)</name>
        <dbReference type="ChEBI" id="CHEBI:29035"/>
    </cofactor>
    <text evidence="4">Binds 2 manganese ions per subunit.</text>
</comment>
<keyword evidence="2 4" id="KW-0479">Metal-binding</keyword>
<evidence type="ECO:0000256" key="1">
    <source>
        <dbReference type="ARBA" id="ARBA00009227"/>
    </source>
</evidence>
<feature type="binding site" evidence="4">
    <location>
        <position position="218"/>
    </location>
    <ligand>
        <name>Mn(2+)</name>
        <dbReference type="ChEBI" id="CHEBI:29035"/>
        <label>1</label>
    </ligand>
</feature>
<dbReference type="EMBL" id="CP001140">
    <property type="protein sequence ID" value="ACL10382.1"/>
    <property type="molecule type" value="Genomic_DNA"/>
</dbReference>
<accession>B8D3B1</accession>
<dbReference type="KEGG" id="dka:DKAM_0053"/>
<dbReference type="GO" id="GO:0008783">
    <property type="term" value="F:agmatinase activity"/>
    <property type="evidence" value="ECO:0007669"/>
    <property type="project" value="TreeGrafter"/>
</dbReference>
<protein>
    <submittedName>
        <fullName evidence="6">Agmatinase</fullName>
    </submittedName>
</protein>
<dbReference type="AlphaFoldDB" id="B8D3B1"/>
<keyword evidence="3 5" id="KW-0378">Hydrolase</keyword>
<evidence type="ECO:0000256" key="3">
    <source>
        <dbReference type="ARBA" id="ARBA00022801"/>
    </source>
</evidence>
<dbReference type="InterPro" id="IPR006035">
    <property type="entry name" value="Ureohydrolase"/>
</dbReference>
<dbReference type="InterPro" id="IPR020855">
    <property type="entry name" value="Ureohydrolase_Mn_BS"/>
</dbReference>
<dbReference type="CDD" id="cd11593">
    <property type="entry name" value="Agmatinase-like_2"/>
    <property type="match status" value="1"/>
</dbReference>
<dbReference type="STRING" id="490899.DKAM_0053"/>
<dbReference type="GO" id="GO:0046872">
    <property type="term" value="F:metal ion binding"/>
    <property type="evidence" value="ECO:0007669"/>
    <property type="project" value="UniProtKB-KW"/>
</dbReference>
<dbReference type="PROSITE" id="PS51409">
    <property type="entry name" value="ARGINASE_2"/>
    <property type="match status" value="1"/>
</dbReference>
<comment type="similarity">
    <text evidence="1">Belongs to the arginase family. Agmatinase subfamily.</text>
</comment>
<dbReference type="Pfam" id="PF00491">
    <property type="entry name" value="Arginase"/>
    <property type="match status" value="1"/>
</dbReference>
<dbReference type="PIRSF" id="PIRSF036979">
    <property type="entry name" value="Arginase"/>
    <property type="match status" value="1"/>
</dbReference>